<evidence type="ECO:0000313" key="3">
    <source>
        <dbReference type="Proteomes" id="UP000031668"/>
    </source>
</evidence>
<accession>A0A0C2JE80</accession>
<dbReference type="AlphaFoldDB" id="A0A0C2JE80"/>
<feature type="chain" id="PRO_5002151209" evidence="1">
    <location>
        <begin position="20"/>
        <end position="175"/>
    </location>
</feature>
<sequence length="175" mass="20687">MFAIYLFLCVILIDRISNSATWNRGHDVDQFDVDLNFREDFKIHFRINGETTIFSQDDFTYWLYRPEERLLRFVYAKGDQTMSIDCIAYQDQDRLYFNNIKVILNPDTENALFNKNFSISDEEKISRVASNHRILSMPNQPSDDQCLVMLNSLSLLVKKKCEQRLRSSDDFVDLC</sequence>
<dbReference type="Proteomes" id="UP000031668">
    <property type="component" value="Unassembled WGS sequence"/>
</dbReference>
<dbReference type="EMBL" id="JWZT01003130">
    <property type="protein sequence ID" value="KII67558.1"/>
    <property type="molecule type" value="Genomic_DNA"/>
</dbReference>
<protein>
    <submittedName>
        <fullName evidence="2">Uncharacterized protein</fullName>
    </submittedName>
</protein>
<reference evidence="2 3" key="1">
    <citation type="journal article" date="2014" name="Genome Biol. Evol.">
        <title>The genome of the myxosporean Thelohanellus kitauei shows adaptations to nutrient acquisition within its fish host.</title>
        <authorList>
            <person name="Yang Y."/>
            <person name="Xiong J."/>
            <person name="Zhou Z."/>
            <person name="Huo F."/>
            <person name="Miao W."/>
            <person name="Ran C."/>
            <person name="Liu Y."/>
            <person name="Zhang J."/>
            <person name="Feng J."/>
            <person name="Wang M."/>
            <person name="Wang M."/>
            <person name="Wang L."/>
            <person name="Yao B."/>
        </authorList>
    </citation>
    <scope>NUCLEOTIDE SEQUENCE [LARGE SCALE GENOMIC DNA]</scope>
    <source>
        <strain evidence="2">Wuqing</strain>
    </source>
</reference>
<keyword evidence="3" id="KW-1185">Reference proteome</keyword>
<comment type="caution">
    <text evidence="2">The sequence shown here is derived from an EMBL/GenBank/DDBJ whole genome shotgun (WGS) entry which is preliminary data.</text>
</comment>
<feature type="signal peptide" evidence="1">
    <location>
        <begin position="1"/>
        <end position="19"/>
    </location>
</feature>
<gene>
    <name evidence="2" type="ORF">RF11_14289</name>
</gene>
<proteinExistence type="predicted"/>
<name>A0A0C2JE80_THEKT</name>
<evidence type="ECO:0000313" key="2">
    <source>
        <dbReference type="EMBL" id="KII67558.1"/>
    </source>
</evidence>
<keyword evidence="1" id="KW-0732">Signal</keyword>
<evidence type="ECO:0000256" key="1">
    <source>
        <dbReference type="SAM" id="SignalP"/>
    </source>
</evidence>
<organism evidence="2 3">
    <name type="scientific">Thelohanellus kitauei</name>
    <name type="common">Myxosporean</name>
    <dbReference type="NCBI Taxonomy" id="669202"/>
    <lineage>
        <taxon>Eukaryota</taxon>
        <taxon>Metazoa</taxon>
        <taxon>Cnidaria</taxon>
        <taxon>Myxozoa</taxon>
        <taxon>Myxosporea</taxon>
        <taxon>Bivalvulida</taxon>
        <taxon>Platysporina</taxon>
        <taxon>Myxobolidae</taxon>
        <taxon>Thelohanellus</taxon>
    </lineage>
</organism>